<dbReference type="EMBL" id="JAKELO010000002">
    <property type="protein sequence ID" value="MDE4909018.1"/>
    <property type="molecule type" value="Genomic_DNA"/>
</dbReference>
<proteinExistence type="predicted"/>
<keyword evidence="1" id="KW-1133">Transmembrane helix</keyword>
<dbReference type="AlphaFoldDB" id="A0A9Q4KR73"/>
<feature type="transmembrane region" description="Helical" evidence="1">
    <location>
        <begin position="65"/>
        <end position="85"/>
    </location>
</feature>
<evidence type="ECO:0000256" key="1">
    <source>
        <dbReference type="SAM" id="Phobius"/>
    </source>
</evidence>
<keyword evidence="1" id="KW-0472">Membrane</keyword>
<reference evidence="2" key="1">
    <citation type="submission" date="2022-01" db="EMBL/GenBank/DDBJ databases">
        <title>Draft genome of Methanogenium marinum DSM 15558.</title>
        <authorList>
            <person name="Chen S.-C."/>
            <person name="You Y.-T."/>
        </authorList>
    </citation>
    <scope>NUCLEOTIDE SEQUENCE</scope>
    <source>
        <strain evidence="2">DSM 15558</strain>
    </source>
</reference>
<evidence type="ECO:0000313" key="3">
    <source>
        <dbReference type="Proteomes" id="UP001143747"/>
    </source>
</evidence>
<dbReference type="RefSeq" id="WP_274925625.1">
    <property type="nucleotide sequence ID" value="NZ_JAKELO010000002.1"/>
</dbReference>
<protein>
    <submittedName>
        <fullName evidence="2">Uncharacterized protein</fullName>
    </submittedName>
</protein>
<dbReference type="Proteomes" id="UP001143747">
    <property type="component" value="Unassembled WGS sequence"/>
</dbReference>
<organism evidence="2 3">
    <name type="scientific">Methanogenium marinum</name>
    <dbReference type="NCBI Taxonomy" id="348610"/>
    <lineage>
        <taxon>Archaea</taxon>
        <taxon>Methanobacteriati</taxon>
        <taxon>Methanobacteriota</taxon>
        <taxon>Stenosarchaea group</taxon>
        <taxon>Methanomicrobia</taxon>
        <taxon>Methanomicrobiales</taxon>
        <taxon>Methanomicrobiaceae</taxon>
        <taxon>Methanogenium</taxon>
    </lineage>
</organism>
<keyword evidence="1" id="KW-0812">Transmembrane</keyword>
<evidence type="ECO:0000313" key="2">
    <source>
        <dbReference type="EMBL" id="MDE4909018.1"/>
    </source>
</evidence>
<comment type="caution">
    <text evidence="2">The sequence shown here is derived from an EMBL/GenBank/DDBJ whole genome shotgun (WGS) entry which is preliminary data.</text>
</comment>
<gene>
    <name evidence="2" type="ORF">L0665_10400</name>
</gene>
<feature type="transmembrane region" description="Helical" evidence="1">
    <location>
        <begin position="92"/>
        <end position="109"/>
    </location>
</feature>
<feature type="transmembrane region" description="Helical" evidence="1">
    <location>
        <begin position="115"/>
        <end position="133"/>
    </location>
</feature>
<accession>A0A9Q4KR73</accession>
<feature type="transmembrane region" description="Helical" evidence="1">
    <location>
        <begin position="12"/>
        <end position="45"/>
    </location>
</feature>
<name>A0A9Q4KR73_9EURY</name>
<keyword evidence="3" id="KW-1185">Reference proteome</keyword>
<sequence length="148" mass="16201">MISSRWRTGCICVAIIIAIGSLALGGLWEVITPGSAVLASIMIWWKNRDIDLYILAVGQLLVYGASYGSYFAAVICEVSLFAAIVGRTHTKLLIVAFITLTILGIVTQFVYHTGWWIAGLVILCTILIVSGYTRKEALSRSMRDNSDE</sequence>